<comment type="cofactor">
    <cofactor evidence="1">
        <name>FMN</name>
        <dbReference type="ChEBI" id="CHEBI:58210"/>
    </cofactor>
</comment>
<feature type="domain" description="FMN hydroxy acid dehydrogenase" evidence="4">
    <location>
        <begin position="123"/>
        <end position="481"/>
    </location>
</feature>
<dbReference type="InterPro" id="IPR008259">
    <property type="entry name" value="FMN_hydac_DH_AS"/>
</dbReference>
<dbReference type="PANTHER" id="PTHR10578:SF148">
    <property type="entry name" value="L-LACTATE DEHYDROGENASE (CYTOCHROME)"/>
    <property type="match status" value="1"/>
</dbReference>
<dbReference type="Gene3D" id="3.20.20.70">
    <property type="entry name" value="Aldolase class I"/>
    <property type="match status" value="1"/>
</dbReference>
<evidence type="ECO:0000256" key="3">
    <source>
        <dbReference type="SAM" id="MobiDB-lite"/>
    </source>
</evidence>
<protein>
    <recommendedName>
        <fullName evidence="4">FMN hydroxy acid dehydrogenase domain-containing protein</fullName>
    </recommendedName>
</protein>
<dbReference type="GO" id="GO:0004460">
    <property type="term" value="F:L-lactate dehydrogenase (cytochrome) activity"/>
    <property type="evidence" value="ECO:0007669"/>
    <property type="project" value="TreeGrafter"/>
</dbReference>
<gene>
    <name evidence="5" type="ORF">PMKS-003417</name>
</gene>
<feature type="compositionally biased region" description="Basic and acidic residues" evidence="3">
    <location>
        <begin position="107"/>
        <end position="119"/>
    </location>
</feature>
<feature type="region of interest" description="Disordered" evidence="3">
    <location>
        <begin position="83"/>
        <end position="119"/>
    </location>
</feature>
<keyword evidence="6" id="KW-1185">Reference proteome</keyword>
<dbReference type="InterPro" id="IPR037396">
    <property type="entry name" value="FMN_HAD"/>
</dbReference>
<dbReference type="GO" id="GO:0006089">
    <property type="term" value="P:lactate metabolic process"/>
    <property type="evidence" value="ECO:0007669"/>
    <property type="project" value="TreeGrafter"/>
</dbReference>
<keyword evidence="2" id="KW-0560">Oxidoreductase</keyword>
<dbReference type="InterPro" id="IPR013785">
    <property type="entry name" value="Aldolase_TIM"/>
</dbReference>
<dbReference type="OrthoDB" id="1925334at2759"/>
<feature type="compositionally biased region" description="Acidic residues" evidence="3">
    <location>
        <begin position="83"/>
        <end position="106"/>
    </location>
</feature>
<sequence>MKLSYLLKGVKSARVTGVFPRRGLPSCNSHKCLSTVSTASYHGKQRASYLPYLILGVSAFVVASHQTVQNDTKRKSNRRIIVIEDDVDGEDEDEDEDNEEEETSEEREERLEQERQDRIKNKPPLSQIFNISDFEFVAKQVLPPGTWGYYSTGSDDEFTLRENHYAFGRIFFRPKCLVDVTKASTESGDIFGATFDAPFYCTAFAGSPMAHPDAEKNLILAAGNEKIPYLVPIQCSYPLDTFMSFAKPDQENFHQLHFYTEEQLENAPAYFKNIEDNYPNIKAFFINVDLPCLGNREKDSKIRAALDPSVNDGLSVFAAPTIKYLNLTWTDMEKLKNSTKIPIVLKGVLRKEDVLKAAELGLGGCLLSNHGGRQLDFAMPPIEILAQSRKLLRENGVKDEDFKMFIDGGIRRGSDIIKALCLGADAVGLGRPFLYAMASYGQPGVERAMQLLKEEMLRDMKLLGVNSVKELNEDMVDIESLKFKGISSSDILYNSNYTNMPPPPFTK</sequence>
<organism evidence="5 6">
    <name type="scientific">Pichia membranifaciens</name>
    <dbReference type="NCBI Taxonomy" id="4926"/>
    <lineage>
        <taxon>Eukaryota</taxon>
        <taxon>Fungi</taxon>
        <taxon>Dikarya</taxon>
        <taxon>Ascomycota</taxon>
        <taxon>Saccharomycotina</taxon>
        <taxon>Pichiomycetes</taxon>
        <taxon>Pichiales</taxon>
        <taxon>Pichiaceae</taxon>
        <taxon>Pichia</taxon>
    </lineage>
</organism>
<dbReference type="Pfam" id="PF01070">
    <property type="entry name" value="FMN_dh"/>
    <property type="match status" value="1"/>
</dbReference>
<accession>A0A1Q2YKB3</accession>
<dbReference type="AlphaFoldDB" id="A0A1Q2YKB3"/>
<evidence type="ECO:0000313" key="6">
    <source>
        <dbReference type="Proteomes" id="UP000186136"/>
    </source>
</evidence>
<evidence type="ECO:0000256" key="2">
    <source>
        <dbReference type="ARBA" id="ARBA00023002"/>
    </source>
</evidence>
<dbReference type="PANTHER" id="PTHR10578">
    <property type="entry name" value="S -2-HYDROXY-ACID OXIDASE-RELATED"/>
    <property type="match status" value="1"/>
</dbReference>
<dbReference type="SUPFAM" id="SSF51395">
    <property type="entry name" value="FMN-linked oxidoreductases"/>
    <property type="match status" value="1"/>
</dbReference>
<dbReference type="PROSITE" id="PS51349">
    <property type="entry name" value="FMN_HYDROXY_ACID_DH_2"/>
    <property type="match status" value="1"/>
</dbReference>
<dbReference type="EMBL" id="BDGI01000147">
    <property type="protein sequence ID" value="GAV29911.1"/>
    <property type="molecule type" value="Genomic_DNA"/>
</dbReference>
<evidence type="ECO:0000256" key="1">
    <source>
        <dbReference type="ARBA" id="ARBA00001917"/>
    </source>
</evidence>
<dbReference type="InterPro" id="IPR000262">
    <property type="entry name" value="FMN-dep_DH"/>
</dbReference>
<evidence type="ECO:0000259" key="4">
    <source>
        <dbReference type="PROSITE" id="PS51349"/>
    </source>
</evidence>
<reference evidence="5 6" key="1">
    <citation type="submission" date="2016-08" db="EMBL/GenBank/DDBJ databases">
        <title>Whole genome shotgun sequence of Pichia membranifaciens KS47-1.</title>
        <authorList>
            <person name="Konishi M."/>
            <person name="Ishida M."/>
            <person name="Arakawa T."/>
            <person name="Kato Y."/>
            <person name="Horiuchi J."/>
        </authorList>
    </citation>
    <scope>NUCLEOTIDE SEQUENCE [LARGE SCALE GENOMIC DNA]</scope>
    <source>
        <strain evidence="5 6">KS47-1</strain>
    </source>
</reference>
<dbReference type="Proteomes" id="UP000186136">
    <property type="component" value="Unassembled WGS sequence"/>
</dbReference>
<evidence type="ECO:0000313" key="5">
    <source>
        <dbReference type="EMBL" id="GAV29911.1"/>
    </source>
</evidence>
<proteinExistence type="predicted"/>
<comment type="caution">
    <text evidence="5">The sequence shown here is derived from an EMBL/GenBank/DDBJ whole genome shotgun (WGS) entry which is preliminary data.</text>
</comment>
<name>A0A1Q2YKB3_9ASCO</name>
<dbReference type="PROSITE" id="PS00557">
    <property type="entry name" value="FMN_HYDROXY_ACID_DH_1"/>
    <property type="match status" value="1"/>
</dbReference>